<sequence length="115" mass="12418">MPRWGEWGGRKTALAGAVTLALAGTGQALAKPAQCFTTDDGHYPCDFRATDKAGSFIIRAEGYPTFTVQIDSFGAAFVFADFGNRNVALPGPYHRAEDDRACWVNPDTGSRLCAW</sequence>
<evidence type="ECO:0000313" key="3">
    <source>
        <dbReference type="Proteomes" id="UP000680348"/>
    </source>
</evidence>
<keyword evidence="1" id="KW-0732">Signal</keyword>
<name>A0A942E185_9HYPH</name>
<keyword evidence="3" id="KW-1185">Reference proteome</keyword>
<organism evidence="2 3">
    <name type="scientific">Pseudaminobacter soli</name>
    <name type="common">ex Zhang et al. 2022</name>
    <dbReference type="NCBI Taxonomy" id="2831468"/>
    <lineage>
        <taxon>Bacteria</taxon>
        <taxon>Pseudomonadati</taxon>
        <taxon>Pseudomonadota</taxon>
        <taxon>Alphaproteobacteria</taxon>
        <taxon>Hyphomicrobiales</taxon>
        <taxon>Phyllobacteriaceae</taxon>
        <taxon>Pseudaminobacter</taxon>
    </lineage>
</organism>
<feature type="signal peptide" evidence="1">
    <location>
        <begin position="1"/>
        <end position="30"/>
    </location>
</feature>
<gene>
    <name evidence="2" type="ORF">KEU06_11080</name>
</gene>
<proteinExistence type="predicted"/>
<protein>
    <submittedName>
        <fullName evidence="2">Uncharacterized protein</fullName>
    </submittedName>
</protein>
<dbReference type="EMBL" id="JAGWCR010000005">
    <property type="protein sequence ID" value="MBS3649151.1"/>
    <property type="molecule type" value="Genomic_DNA"/>
</dbReference>
<accession>A0A942E185</accession>
<evidence type="ECO:0000256" key="1">
    <source>
        <dbReference type="SAM" id="SignalP"/>
    </source>
</evidence>
<dbReference type="Proteomes" id="UP000680348">
    <property type="component" value="Unassembled WGS sequence"/>
</dbReference>
<dbReference type="AlphaFoldDB" id="A0A942E185"/>
<comment type="caution">
    <text evidence="2">The sequence shown here is derived from an EMBL/GenBank/DDBJ whole genome shotgun (WGS) entry which is preliminary data.</text>
</comment>
<feature type="chain" id="PRO_5038142224" evidence="1">
    <location>
        <begin position="31"/>
        <end position="115"/>
    </location>
</feature>
<evidence type="ECO:0000313" key="2">
    <source>
        <dbReference type="EMBL" id="MBS3649151.1"/>
    </source>
</evidence>
<reference evidence="2" key="1">
    <citation type="submission" date="2021-04" db="EMBL/GenBank/DDBJ databases">
        <title>Pseudaminobacter soli sp. nov., isolated from paddy soil contaminated by heavy metals.</title>
        <authorList>
            <person name="Zhang K."/>
        </authorList>
    </citation>
    <scope>NUCLEOTIDE SEQUENCE</scope>
    <source>
        <strain evidence="2">19-2017</strain>
    </source>
</reference>